<evidence type="ECO:0000256" key="1">
    <source>
        <dbReference type="SAM" id="MobiDB-lite"/>
    </source>
</evidence>
<name>A0A2V1DQ85_9PLEO</name>
<keyword evidence="3" id="KW-1185">Reference proteome</keyword>
<dbReference type="Proteomes" id="UP000244855">
    <property type="component" value="Unassembled WGS sequence"/>
</dbReference>
<reference evidence="2 3" key="1">
    <citation type="journal article" date="2018" name="Sci. Rep.">
        <title>Comparative genomics provides insights into the lifestyle and reveals functional heterogeneity of dark septate endophytic fungi.</title>
        <authorList>
            <person name="Knapp D.G."/>
            <person name="Nemeth J.B."/>
            <person name="Barry K."/>
            <person name="Hainaut M."/>
            <person name="Henrissat B."/>
            <person name="Johnson J."/>
            <person name="Kuo A."/>
            <person name="Lim J.H.P."/>
            <person name="Lipzen A."/>
            <person name="Nolan M."/>
            <person name="Ohm R.A."/>
            <person name="Tamas L."/>
            <person name="Grigoriev I.V."/>
            <person name="Spatafora J.W."/>
            <person name="Nagy L.G."/>
            <person name="Kovacs G.M."/>
        </authorList>
    </citation>
    <scope>NUCLEOTIDE SEQUENCE [LARGE SCALE GENOMIC DNA]</scope>
    <source>
        <strain evidence="2 3">DSE2036</strain>
    </source>
</reference>
<feature type="compositionally biased region" description="Polar residues" evidence="1">
    <location>
        <begin position="37"/>
        <end position="47"/>
    </location>
</feature>
<gene>
    <name evidence="2" type="ORF">DM02DRAFT_655800</name>
</gene>
<feature type="compositionally biased region" description="Basic and acidic residues" evidence="1">
    <location>
        <begin position="18"/>
        <end position="30"/>
    </location>
</feature>
<protein>
    <submittedName>
        <fullName evidence="2">Uncharacterized protein</fullName>
    </submittedName>
</protein>
<feature type="region of interest" description="Disordered" evidence="1">
    <location>
        <begin position="15"/>
        <end position="47"/>
    </location>
</feature>
<proteinExistence type="predicted"/>
<sequence length="115" mass="12528">MPGLTIPTNIAMRRKSSRLAEHSIESEKKHAPVATRQVKTPASTAKSHPQLDAVVISCSTYPDKHPYLKPSLIVKLKFAAKAEALRSITNPQVQLFGEKFAGPVNAADTVHTTTR</sequence>
<dbReference type="EMBL" id="KZ805380">
    <property type="protein sequence ID" value="PVI00032.1"/>
    <property type="molecule type" value="Genomic_DNA"/>
</dbReference>
<evidence type="ECO:0000313" key="2">
    <source>
        <dbReference type="EMBL" id="PVI00032.1"/>
    </source>
</evidence>
<organism evidence="2 3">
    <name type="scientific">Periconia macrospinosa</name>
    <dbReference type="NCBI Taxonomy" id="97972"/>
    <lineage>
        <taxon>Eukaryota</taxon>
        <taxon>Fungi</taxon>
        <taxon>Dikarya</taxon>
        <taxon>Ascomycota</taxon>
        <taxon>Pezizomycotina</taxon>
        <taxon>Dothideomycetes</taxon>
        <taxon>Pleosporomycetidae</taxon>
        <taxon>Pleosporales</taxon>
        <taxon>Massarineae</taxon>
        <taxon>Periconiaceae</taxon>
        <taxon>Periconia</taxon>
    </lineage>
</organism>
<evidence type="ECO:0000313" key="3">
    <source>
        <dbReference type="Proteomes" id="UP000244855"/>
    </source>
</evidence>
<dbReference type="AlphaFoldDB" id="A0A2V1DQ85"/>
<accession>A0A2V1DQ85</accession>